<proteinExistence type="predicted"/>
<dbReference type="InterPro" id="IPR008139">
    <property type="entry name" value="SaposinB_dom"/>
</dbReference>
<evidence type="ECO:0000256" key="2">
    <source>
        <dbReference type="SAM" id="SignalP"/>
    </source>
</evidence>
<reference evidence="4" key="1">
    <citation type="submission" date="2023-07" db="EMBL/GenBank/DDBJ databases">
        <authorList>
            <consortium name="CYATHOMIX"/>
        </authorList>
    </citation>
    <scope>NUCLEOTIDE SEQUENCE</scope>
    <source>
        <strain evidence="4">N/A</strain>
    </source>
</reference>
<feature type="chain" id="PRO_5041342281" description="Saposin B-type domain-containing protein" evidence="2">
    <location>
        <begin position="18"/>
        <end position="127"/>
    </location>
</feature>
<evidence type="ECO:0000313" key="4">
    <source>
        <dbReference type="EMBL" id="CAJ0608010.1"/>
    </source>
</evidence>
<protein>
    <recommendedName>
        <fullName evidence="3">Saposin B-type domain-containing protein</fullName>
    </recommendedName>
</protein>
<dbReference type="Proteomes" id="UP001176961">
    <property type="component" value="Unassembled WGS sequence"/>
</dbReference>
<organism evidence="4 5">
    <name type="scientific">Cylicocyclus nassatus</name>
    <name type="common">Nematode worm</name>
    <dbReference type="NCBI Taxonomy" id="53992"/>
    <lineage>
        <taxon>Eukaryota</taxon>
        <taxon>Metazoa</taxon>
        <taxon>Ecdysozoa</taxon>
        <taxon>Nematoda</taxon>
        <taxon>Chromadorea</taxon>
        <taxon>Rhabditida</taxon>
        <taxon>Rhabditina</taxon>
        <taxon>Rhabditomorpha</taxon>
        <taxon>Strongyloidea</taxon>
        <taxon>Strongylidae</taxon>
        <taxon>Cylicocyclus</taxon>
    </lineage>
</organism>
<dbReference type="Gene3D" id="1.10.225.10">
    <property type="entry name" value="Saposin-like"/>
    <property type="match status" value="1"/>
</dbReference>
<name>A0AA36HD21_CYLNA</name>
<sequence length="127" mass="14161">MYAKVCVLVALIAVAFAQSTRPAPPAPSECQICEHLIAQARHHFNNNVTNEQALQRELLQECKHLPPNEPASAEQTCINMVNKNIDKIFSDIQAGDRDGQTCFDIGACSYIPTFQTRPPRPTRSNRK</sequence>
<dbReference type="EMBL" id="CATQJL010000316">
    <property type="protein sequence ID" value="CAJ0608010.1"/>
    <property type="molecule type" value="Genomic_DNA"/>
</dbReference>
<evidence type="ECO:0000259" key="3">
    <source>
        <dbReference type="PROSITE" id="PS50015"/>
    </source>
</evidence>
<dbReference type="AlphaFoldDB" id="A0AA36HD21"/>
<accession>A0AA36HD21</accession>
<keyword evidence="1" id="KW-1015">Disulfide bond</keyword>
<comment type="caution">
    <text evidence="4">The sequence shown here is derived from an EMBL/GenBank/DDBJ whole genome shotgun (WGS) entry which is preliminary data.</text>
</comment>
<dbReference type="SMART" id="SM00741">
    <property type="entry name" value="SapB"/>
    <property type="match status" value="1"/>
</dbReference>
<feature type="domain" description="Saposin B-type" evidence="3">
    <location>
        <begin position="26"/>
        <end position="112"/>
    </location>
</feature>
<dbReference type="PROSITE" id="PS50015">
    <property type="entry name" value="SAP_B"/>
    <property type="match status" value="1"/>
</dbReference>
<gene>
    <name evidence="4" type="ORF">CYNAS_LOCUS19993</name>
</gene>
<evidence type="ECO:0000256" key="1">
    <source>
        <dbReference type="ARBA" id="ARBA00023157"/>
    </source>
</evidence>
<keyword evidence="2" id="KW-0732">Signal</keyword>
<feature type="signal peptide" evidence="2">
    <location>
        <begin position="1"/>
        <end position="17"/>
    </location>
</feature>
<dbReference type="InterPro" id="IPR011001">
    <property type="entry name" value="Saposin-like"/>
</dbReference>
<evidence type="ECO:0000313" key="5">
    <source>
        <dbReference type="Proteomes" id="UP001176961"/>
    </source>
</evidence>
<keyword evidence="5" id="KW-1185">Reference proteome</keyword>
<dbReference type="SUPFAM" id="SSF47862">
    <property type="entry name" value="Saposin"/>
    <property type="match status" value="1"/>
</dbReference>